<dbReference type="InterPro" id="IPR035919">
    <property type="entry name" value="EAL_sf"/>
</dbReference>
<sequence length="712" mass="80167">MPTAPALHPTISDPLTDRLARVASITRNMVILLDSAGVIEWVNLSFEEHTGYSSSQAIGHTLSNLLAGPDTDPETIRRIRRKLYQGGIAEEDVLNYSRCGTPFWVNLYCAPLDDDGQQGFIVVQTNVSDRKQGERNLRIAASVFDRSHEAILISDCNNRILDVNPAFSRITGYGRHEVLGLTPTILSSGRHSSEYYRSMWHALEQTGHWRGEIWNRRKNGEEYIEMLSISRVQLDEPGTFYHVAAFSDITALKNHARELDRAANYDNLTGLPNRQLLTERLRSACLHSDRQQRGLSVCCLDLDGFKELNQRLGQAAGDQALRTIAERLTHAVRRGDTVARIGGDEFILLIQSDYPEGVYQRILDCVREPLEIAGDAVEVTGSMGITRYPADRTDAEGLIRHADQAMYLAKEMGRNQFHFFDPGLDEYRRQRRNQLMELTRALENEEFELHFQPQIRVSDSKLVGLEALIRWNHPVRGQLTPGDFLPMLDNSHLEVPLGQWVVKEAIHQLNVWKTAGEDFAVSININAQHLMDRSFATYLESYLHSHAELDPGQITLEVLESTALEDTKRASNVLATCRSLGLKVALDDFGTGFSSLTYLRTLPVDLIKIDQTFVRNMLANAHDRAIVESVIFLAQRFSRPVLAEGVETAEHARALRDMGCQFLQGYGIARPIPARQVLDWARQWRHHSDCWLSGSGAGPVWSGDRDGTPSGR</sequence>
<dbReference type="InterPro" id="IPR001633">
    <property type="entry name" value="EAL_dom"/>
</dbReference>
<dbReference type="Gene3D" id="3.30.450.20">
    <property type="entry name" value="PAS domain"/>
    <property type="match status" value="2"/>
</dbReference>
<dbReference type="SMART" id="SM00052">
    <property type="entry name" value="EAL"/>
    <property type="match status" value="1"/>
</dbReference>
<feature type="domain" description="EAL" evidence="3">
    <location>
        <begin position="431"/>
        <end position="685"/>
    </location>
</feature>
<organism evidence="5 6">
    <name type="scientific">Marinobacter albus</name>
    <dbReference type="NCBI Taxonomy" id="3030833"/>
    <lineage>
        <taxon>Bacteria</taxon>
        <taxon>Pseudomonadati</taxon>
        <taxon>Pseudomonadota</taxon>
        <taxon>Gammaproteobacteria</taxon>
        <taxon>Pseudomonadales</taxon>
        <taxon>Marinobacteraceae</taxon>
        <taxon>Marinobacter</taxon>
    </lineage>
</organism>
<gene>
    <name evidence="5" type="ORF">QQF73_13375</name>
</gene>
<protein>
    <submittedName>
        <fullName evidence="5">EAL domain-containing protein</fullName>
    </submittedName>
</protein>
<dbReference type="SMART" id="SM00091">
    <property type="entry name" value="PAS"/>
    <property type="match status" value="2"/>
</dbReference>
<feature type="domain" description="GGDEF" evidence="4">
    <location>
        <begin position="293"/>
        <end position="422"/>
    </location>
</feature>
<dbReference type="InterPro" id="IPR035965">
    <property type="entry name" value="PAS-like_dom_sf"/>
</dbReference>
<dbReference type="RefSeq" id="WP_285368528.1">
    <property type="nucleotide sequence ID" value="NZ_JASSQD010000002.1"/>
</dbReference>
<dbReference type="SMART" id="SM00086">
    <property type="entry name" value="PAC"/>
    <property type="match status" value="2"/>
</dbReference>
<evidence type="ECO:0000259" key="2">
    <source>
        <dbReference type="PROSITE" id="PS50113"/>
    </source>
</evidence>
<dbReference type="CDD" id="cd00130">
    <property type="entry name" value="PAS"/>
    <property type="match status" value="2"/>
</dbReference>
<dbReference type="InterPro" id="IPR001610">
    <property type="entry name" value="PAC"/>
</dbReference>
<dbReference type="SMART" id="SM00267">
    <property type="entry name" value="GGDEF"/>
    <property type="match status" value="1"/>
</dbReference>
<dbReference type="InterPro" id="IPR052155">
    <property type="entry name" value="Biofilm_reg_signaling"/>
</dbReference>
<dbReference type="Pfam" id="PF00990">
    <property type="entry name" value="GGDEF"/>
    <property type="match status" value="1"/>
</dbReference>
<evidence type="ECO:0000259" key="1">
    <source>
        <dbReference type="PROSITE" id="PS50112"/>
    </source>
</evidence>
<evidence type="ECO:0000259" key="3">
    <source>
        <dbReference type="PROSITE" id="PS50883"/>
    </source>
</evidence>
<evidence type="ECO:0000313" key="5">
    <source>
        <dbReference type="EMBL" id="MDK9558619.1"/>
    </source>
</evidence>
<dbReference type="CDD" id="cd01949">
    <property type="entry name" value="GGDEF"/>
    <property type="match status" value="1"/>
</dbReference>
<feature type="domain" description="PAC" evidence="2">
    <location>
        <begin position="87"/>
        <end position="139"/>
    </location>
</feature>
<dbReference type="SUPFAM" id="SSF141868">
    <property type="entry name" value="EAL domain-like"/>
    <property type="match status" value="1"/>
</dbReference>
<dbReference type="InterPro" id="IPR000014">
    <property type="entry name" value="PAS"/>
</dbReference>
<evidence type="ECO:0000313" key="6">
    <source>
        <dbReference type="Proteomes" id="UP001223547"/>
    </source>
</evidence>
<dbReference type="PANTHER" id="PTHR44757">
    <property type="entry name" value="DIGUANYLATE CYCLASE DGCP"/>
    <property type="match status" value="1"/>
</dbReference>
<evidence type="ECO:0000259" key="4">
    <source>
        <dbReference type="PROSITE" id="PS50887"/>
    </source>
</evidence>
<dbReference type="SUPFAM" id="SSF55785">
    <property type="entry name" value="PYP-like sensor domain (PAS domain)"/>
    <property type="match status" value="2"/>
</dbReference>
<dbReference type="NCBIfam" id="TIGR00254">
    <property type="entry name" value="GGDEF"/>
    <property type="match status" value="1"/>
</dbReference>
<comment type="caution">
    <text evidence="5">The sequence shown here is derived from an EMBL/GenBank/DDBJ whole genome shotgun (WGS) entry which is preliminary data.</text>
</comment>
<dbReference type="InterPro" id="IPR043128">
    <property type="entry name" value="Rev_trsase/Diguanyl_cyclase"/>
</dbReference>
<dbReference type="Gene3D" id="3.30.70.270">
    <property type="match status" value="1"/>
</dbReference>
<reference evidence="5 6" key="1">
    <citation type="submission" date="2023-05" db="EMBL/GenBank/DDBJ databases">
        <title>Marinobacter albus sp. nov., a marine bacterium isolated from sand in a coastal intertidal zone of huludao.</title>
        <authorList>
            <person name="Deng T."/>
        </authorList>
    </citation>
    <scope>NUCLEOTIDE SEQUENCE [LARGE SCALE GENOMIC DNA]</scope>
    <source>
        <strain evidence="5 6">M216</strain>
    </source>
</reference>
<dbReference type="Gene3D" id="3.20.20.450">
    <property type="entry name" value="EAL domain"/>
    <property type="match status" value="1"/>
</dbReference>
<dbReference type="PROSITE" id="PS50112">
    <property type="entry name" value="PAS"/>
    <property type="match status" value="2"/>
</dbReference>
<dbReference type="PROSITE" id="PS50883">
    <property type="entry name" value="EAL"/>
    <property type="match status" value="1"/>
</dbReference>
<dbReference type="PROSITE" id="PS50113">
    <property type="entry name" value="PAC"/>
    <property type="match status" value="1"/>
</dbReference>
<dbReference type="EMBL" id="JASSQD010000002">
    <property type="protein sequence ID" value="MDK9558619.1"/>
    <property type="molecule type" value="Genomic_DNA"/>
</dbReference>
<feature type="domain" description="PAS" evidence="1">
    <location>
        <begin position="136"/>
        <end position="180"/>
    </location>
</feature>
<accession>A0ABT7HF44</accession>
<name>A0ABT7HF44_9GAMM</name>
<keyword evidence="6" id="KW-1185">Reference proteome</keyword>
<dbReference type="PROSITE" id="PS50887">
    <property type="entry name" value="GGDEF"/>
    <property type="match status" value="1"/>
</dbReference>
<dbReference type="Pfam" id="PF00563">
    <property type="entry name" value="EAL"/>
    <property type="match status" value="1"/>
</dbReference>
<dbReference type="Proteomes" id="UP001223547">
    <property type="component" value="Unassembled WGS sequence"/>
</dbReference>
<dbReference type="PANTHER" id="PTHR44757:SF2">
    <property type="entry name" value="BIOFILM ARCHITECTURE MAINTENANCE PROTEIN MBAA"/>
    <property type="match status" value="1"/>
</dbReference>
<dbReference type="Pfam" id="PF13426">
    <property type="entry name" value="PAS_9"/>
    <property type="match status" value="2"/>
</dbReference>
<dbReference type="NCBIfam" id="TIGR00229">
    <property type="entry name" value="sensory_box"/>
    <property type="match status" value="2"/>
</dbReference>
<dbReference type="SUPFAM" id="SSF55073">
    <property type="entry name" value="Nucleotide cyclase"/>
    <property type="match status" value="1"/>
</dbReference>
<dbReference type="InterPro" id="IPR000160">
    <property type="entry name" value="GGDEF_dom"/>
</dbReference>
<dbReference type="InterPro" id="IPR029787">
    <property type="entry name" value="Nucleotide_cyclase"/>
</dbReference>
<dbReference type="CDD" id="cd01948">
    <property type="entry name" value="EAL"/>
    <property type="match status" value="1"/>
</dbReference>
<feature type="domain" description="PAS" evidence="1">
    <location>
        <begin position="15"/>
        <end position="86"/>
    </location>
</feature>
<dbReference type="InterPro" id="IPR000700">
    <property type="entry name" value="PAS-assoc_C"/>
</dbReference>
<proteinExistence type="predicted"/>